<dbReference type="SUPFAM" id="SSF53756">
    <property type="entry name" value="UDP-Glycosyltransferase/glycogen phosphorylase"/>
    <property type="match status" value="1"/>
</dbReference>
<feature type="domain" description="Spore protein YkvP/CgeB glycosyl transferase-like" evidence="2">
    <location>
        <begin position="172"/>
        <end position="316"/>
    </location>
</feature>
<dbReference type="Proteomes" id="UP000289856">
    <property type="component" value="Chromosome"/>
</dbReference>
<evidence type="ECO:0000313" key="3">
    <source>
        <dbReference type="EMBL" id="BBI35878.1"/>
    </source>
</evidence>
<sequence>MRILFLERGKLWSYGLPDGLRDLGHHVRTSGPVTRRALVSLIESYKPNLLVSVGWGPDHTKTKQRLMRNLATLYRIPLIYWSLEDPNFTEVFTIPLLKRMKPDYTFSISAKSSKRFQDMGFPSAHLDYAFHPKVHFRTEVKKKFRTDIVVVANAYPDVLRKYKKLYRNQSIRTLIRPLLMNGYNIDFYGRNWSRMKPFIGCSIPKKSIKGYIPYKDANKVFSSAKIVLGLQNYTDMVTQRTYETLGSGGFFLTCDTSAIRALLSPGRDVVVSSSPNETLRKVRYYLANTQEREQIRRNGRRAITRHNYTNRARFMMNELRKRGLVQ</sequence>
<evidence type="ECO:0000259" key="1">
    <source>
        <dbReference type="Pfam" id="PF12996"/>
    </source>
</evidence>
<dbReference type="Pfam" id="PF13524">
    <property type="entry name" value="Glyco_trans_1_2"/>
    <property type="match status" value="1"/>
</dbReference>
<dbReference type="RefSeq" id="WP_408621743.1">
    <property type="nucleotide sequence ID" value="NZ_AP019400.1"/>
</dbReference>
<evidence type="ECO:0000259" key="2">
    <source>
        <dbReference type="Pfam" id="PF13524"/>
    </source>
</evidence>
<dbReference type="Pfam" id="PF12996">
    <property type="entry name" value="DUF3880"/>
    <property type="match status" value="1"/>
</dbReference>
<evidence type="ECO:0000313" key="4">
    <source>
        <dbReference type="Proteomes" id="UP000289856"/>
    </source>
</evidence>
<dbReference type="EMBL" id="AP019400">
    <property type="protein sequence ID" value="BBI35878.1"/>
    <property type="molecule type" value="Genomic_DNA"/>
</dbReference>
<organism evidence="3 4">
    <name type="scientific">Cohnella abietis</name>
    <dbReference type="NCBI Taxonomy" id="2507935"/>
    <lineage>
        <taxon>Bacteria</taxon>
        <taxon>Bacillati</taxon>
        <taxon>Bacillota</taxon>
        <taxon>Bacilli</taxon>
        <taxon>Bacillales</taxon>
        <taxon>Paenibacillaceae</taxon>
        <taxon>Cohnella</taxon>
    </lineage>
</organism>
<gene>
    <name evidence="3" type="primary">ykvP_1</name>
    <name evidence="3" type="ORF">KCTCHS21_52770</name>
</gene>
<dbReference type="Gene3D" id="3.40.50.2000">
    <property type="entry name" value="Glycogen Phosphorylase B"/>
    <property type="match status" value="1"/>
</dbReference>
<dbReference type="AlphaFoldDB" id="A0A3T1DD37"/>
<dbReference type="InterPro" id="IPR024542">
    <property type="entry name" value="YkvP_N"/>
</dbReference>
<reference evidence="3 4" key="1">
    <citation type="submission" date="2019-01" db="EMBL/GenBank/DDBJ databases">
        <title>Complete genome sequence of Cohnella hallensis HS21 isolated from Korean fir (Abies koreana) rhizospheric soil.</title>
        <authorList>
            <person name="Jiang L."/>
            <person name="Kang S.W."/>
            <person name="Kim S."/>
            <person name="Jung J."/>
            <person name="Kim C.Y."/>
            <person name="Kim D.H."/>
            <person name="Kim S.W."/>
            <person name="Lee J."/>
        </authorList>
    </citation>
    <scope>NUCLEOTIDE SEQUENCE [LARGE SCALE GENOMIC DNA]</scope>
    <source>
        <strain evidence="3 4">HS21</strain>
    </source>
</reference>
<proteinExistence type="predicted"/>
<keyword evidence="4" id="KW-1185">Reference proteome</keyword>
<name>A0A3T1DD37_9BACL</name>
<accession>A0A3T1DD37</accession>
<protein>
    <submittedName>
        <fullName evidence="3">Spore protein YkvP</fullName>
    </submittedName>
</protein>
<feature type="domain" description="Spore protein YkvP N-terminal" evidence="1">
    <location>
        <begin position="3"/>
        <end position="108"/>
    </location>
</feature>
<dbReference type="InterPro" id="IPR055259">
    <property type="entry name" value="YkvP/CgeB_Glyco_trans-like"/>
</dbReference>
<dbReference type="KEGG" id="cohn:KCTCHS21_52770"/>